<sequence length="141" mass="16091">MIQRDAEQGSDRWHVRAASGDPRLEALAEKPTRPYMHGVLEGDLPSAERAIRRRIKTHLLPKINDLVEECKNLENENFPEYATALDLKNQLEKRSRGVLIDEGGGRRSKAATNWRRWLATLRKRLTTTSPATRARLGRHCG</sequence>
<accession>A0ABW9KVU3</accession>
<organism evidence="1 2">
    <name type="scientific">Xanthomonas translucens pv. translucens</name>
    <dbReference type="NCBI Taxonomy" id="134875"/>
    <lineage>
        <taxon>Bacteria</taxon>
        <taxon>Pseudomonadati</taxon>
        <taxon>Pseudomonadota</taxon>
        <taxon>Gammaproteobacteria</taxon>
        <taxon>Lysobacterales</taxon>
        <taxon>Lysobacteraceae</taxon>
        <taxon>Xanthomonas</taxon>
        <taxon>Xanthomonas translucens group</taxon>
    </lineage>
</organism>
<comment type="caution">
    <text evidence="1">The sequence shown here is derived from an EMBL/GenBank/DDBJ whole genome shotgun (WGS) entry which is preliminary data.</text>
</comment>
<keyword evidence="2" id="KW-1185">Reference proteome</keyword>
<proteinExistence type="predicted"/>
<dbReference type="Proteomes" id="UP001635788">
    <property type="component" value="Unassembled WGS sequence"/>
</dbReference>
<dbReference type="EMBL" id="JBKAMQ010000002">
    <property type="protein sequence ID" value="MFN6507664.1"/>
    <property type="molecule type" value="Genomic_DNA"/>
</dbReference>
<name>A0ABW9KVU3_XANCT</name>
<reference evidence="1 2" key="1">
    <citation type="submission" date="2024-12" db="EMBL/GenBank/DDBJ databases">
        <authorList>
            <person name="Alaofin S."/>
            <person name="Velasco D."/>
            <person name="Li D."/>
            <person name="Baldwin T."/>
            <person name="Liu Z."/>
            <person name="Schachterle J.K."/>
        </authorList>
    </citation>
    <scope>NUCLEOTIDE SEQUENCE [LARGE SCALE GENOMIC DNA]</scope>
    <source>
        <strain evidence="1 2">B1</strain>
    </source>
</reference>
<protein>
    <submittedName>
        <fullName evidence="1">Uncharacterized protein</fullName>
    </submittedName>
</protein>
<gene>
    <name evidence="1" type="ORF">ACK3FC_10665</name>
</gene>
<evidence type="ECO:0000313" key="1">
    <source>
        <dbReference type="EMBL" id="MFN6507664.1"/>
    </source>
</evidence>
<evidence type="ECO:0000313" key="2">
    <source>
        <dbReference type="Proteomes" id="UP001635788"/>
    </source>
</evidence>
<dbReference type="RefSeq" id="WP_409554868.1">
    <property type="nucleotide sequence ID" value="NZ_JBKAMQ010000002.1"/>
</dbReference>